<dbReference type="VEuPathDB" id="TriTrypDB:C3747_8g704"/>
<dbReference type="Proteomes" id="UP000246121">
    <property type="component" value="Unassembled WGS sequence"/>
</dbReference>
<comment type="similarity">
    <text evidence="1">Belongs to the STXBP/unc-18/SEC1 family.</text>
</comment>
<name>A0A2V2V2M5_TRYCR</name>
<dbReference type="EMBL" id="PRFA01000050">
    <property type="protein sequence ID" value="PWU90441.1"/>
    <property type="molecule type" value="Genomic_DNA"/>
</dbReference>
<dbReference type="InterPro" id="IPR036045">
    <property type="entry name" value="Sec1-like_sf"/>
</dbReference>
<comment type="caution">
    <text evidence="3">The sequence shown here is derived from an EMBL/GenBank/DDBJ whole genome shotgun (WGS) entry which is preliminary data.</text>
</comment>
<evidence type="ECO:0000256" key="1">
    <source>
        <dbReference type="ARBA" id="ARBA00009884"/>
    </source>
</evidence>
<evidence type="ECO:0000256" key="2">
    <source>
        <dbReference type="SAM" id="SignalP"/>
    </source>
</evidence>
<protein>
    <submittedName>
        <fullName evidence="3">Putative syntaxin binding protein</fullName>
    </submittedName>
</protein>
<accession>A0A2V2V2M5</accession>
<dbReference type="Pfam" id="PF00995">
    <property type="entry name" value="Sec1"/>
    <property type="match status" value="1"/>
</dbReference>
<feature type="signal peptide" evidence="2">
    <location>
        <begin position="1"/>
        <end position="16"/>
    </location>
</feature>
<dbReference type="GO" id="GO:0016192">
    <property type="term" value="P:vesicle-mediated transport"/>
    <property type="evidence" value="ECO:0007669"/>
    <property type="project" value="InterPro"/>
</dbReference>
<dbReference type="Gene3D" id="3.40.50.2060">
    <property type="match status" value="1"/>
</dbReference>
<reference evidence="3 4" key="1">
    <citation type="journal article" date="2018" name="Microb. Genom.">
        <title>Expanding an expanded genome: long-read sequencing of Trypanosoma cruzi.</title>
        <authorList>
            <person name="Berna L."/>
            <person name="Rodriguez M."/>
            <person name="Chiribao M.L."/>
            <person name="Parodi-Talice A."/>
            <person name="Pita S."/>
            <person name="Rijo G."/>
            <person name="Alvarez-Valin F."/>
            <person name="Robello C."/>
        </authorList>
    </citation>
    <scope>NUCLEOTIDE SEQUENCE [LARGE SCALE GENOMIC DNA]</scope>
    <source>
        <strain evidence="3 4">Dm28c</strain>
    </source>
</reference>
<dbReference type="VEuPathDB" id="TriTrypDB:C4B63_50g222"/>
<keyword evidence="2" id="KW-0732">Signal</keyword>
<dbReference type="InterPro" id="IPR043154">
    <property type="entry name" value="Sec-1-like_dom1"/>
</dbReference>
<dbReference type="SUPFAM" id="SSF56815">
    <property type="entry name" value="Sec1/munc18-like (SM) proteins"/>
    <property type="match status" value="1"/>
</dbReference>
<dbReference type="VEuPathDB" id="TriTrypDB:TcBrA4_0083000"/>
<sequence length="239" mass="27375">MVLLVCLLDLLRHTYTHNGASEMCTHKTRACIQAHFLCDFYLKYYAGWIGASKADGSGQPREPSNGVCGCVRDYIFHQMLDAVHGSSKVFFCDAHAAAVLNCSMRLHEFMEHGVTLLGDLMAPRQPIMSSPALYFFSVEDASVSLVVEDWMAKVPYRDSHIFALGCNPHRRLQQLVRARIAPRAMRLKEIMLDFAAPEARVFHLSMQNGFLSCCRYCRLRIESPFWMLRRHVLWRLFTP</sequence>
<dbReference type="VEuPathDB" id="TriTrypDB:TCSYLVIO_009296"/>
<dbReference type="InterPro" id="IPR001619">
    <property type="entry name" value="Sec1-like"/>
</dbReference>
<gene>
    <name evidence="3" type="ORF">C4B63_50g222</name>
</gene>
<feature type="chain" id="PRO_5015938727" evidence="2">
    <location>
        <begin position="17"/>
        <end position="239"/>
    </location>
</feature>
<dbReference type="VEuPathDB" id="TriTrypDB:TCDM_12221"/>
<dbReference type="VEuPathDB" id="TriTrypDB:TcCL_ESM07857"/>
<evidence type="ECO:0000313" key="3">
    <source>
        <dbReference type="EMBL" id="PWU90441.1"/>
    </source>
</evidence>
<evidence type="ECO:0000313" key="4">
    <source>
        <dbReference type="Proteomes" id="UP000246121"/>
    </source>
</evidence>
<dbReference type="VEuPathDB" id="TriTrypDB:TcG_12452"/>
<proteinExistence type="inferred from homology"/>
<organism evidence="3 4">
    <name type="scientific">Trypanosoma cruzi</name>
    <dbReference type="NCBI Taxonomy" id="5693"/>
    <lineage>
        <taxon>Eukaryota</taxon>
        <taxon>Discoba</taxon>
        <taxon>Euglenozoa</taxon>
        <taxon>Kinetoplastea</taxon>
        <taxon>Metakinetoplastina</taxon>
        <taxon>Trypanosomatida</taxon>
        <taxon>Trypanosomatidae</taxon>
        <taxon>Trypanosoma</taxon>
        <taxon>Schizotrypanum</taxon>
    </lineage>
</organism>
<dbReference type="AlphaFoldDB" id="A0A2V2V2M5"/>